<dbReference type="InterPro" id="IPR041854">
    <property type="entry name" value="BFD-like_2Fe2S-bd_dom_sf"/>
</dbReference>
<feature type="domain" description="4Fe-4S Mo/W bis-MGD-type" evidence="11">
    <location>
        <begin position="10"/>
        <end position="66"/>
    </location>
</feature>
<comment type="caution">
    <text evidence="12">The sequence shown here is derived from an EMBL/GenBank/DDBJ whole genome shotgun (WGS) entry which is preliminary data.</text>
</comment>
<dbReference type="Proteomes" id="UP000235994">
    <property type="component" value="Unassembled WGS sequence"/>
</dbReference>
<reference evidence="12 13" key="1">
    <citation type="submission" date="2018-01" db="EMBL/GenBank/DDBJ databases">
        <title>The draft genome of an aniline degradation strain ANB-1.</title>
        <authorList>
            <person name="Zhang L."/>
            <person name="Jiang J."/>
        </authorList>
    </citation>
    <scope>NUCLEOTIDE SEQUENCE [LARGE SCALE GENOMIC DNA]</scope>
    <source>
        <strain evidence="12 13">ANB-1</strain>
    </source>
</reference>
<dbReference type="Gene3D" id="3.40.50.740">
    <property type="match status" value="1"/>
</dbReference>
<dbReference type="SUPFAM" id="SSF50692">
    <property type="entry name" value="ADC-like"/>
    <property type="match status" value="1"/>
</dbReference>
<dbReference type="GO" id="GO:0045333">
    <property type="term" value="P:cellular respiration"/>
    <property type="evidence" value="ECO:0007669"/>
    <property type="project" value="UniProtKB-ARBA"/>
</dbReference>
<dbReference type="SMART" id="SM00926">
    <property type="entry name" value="Molybdop_Fe4S4"/>
    <property type="match status" value="1"/>
</dbReference>
<proteinExistence type="inferred from homology"/>
<keyword evidence="4" id="KW-0004">4Fe-4S</keyword>
<evidence type="ECO:0000256" key="10">
    <source>
        <dbReference type="ARBA" id="ARBA00023063"/>
    </source>
</evidence>
<dbReference type="InterPro" id="IPR006656">
    <property type="entry name" value="Mopterin_OxRdtase"/>
</dbReference>
<evidence type="ECO:0000256" key="9">
    <source>
        <dbReference type="ARBA" id="ARBA00023014"/>
    </source>
</evidence>
<name>A0A2N8KHV5_9BURK</name>
<dbReference type="GO" id="GO:0051539">
    <property type="term" value="F:4 iron, 4 sulfur cluster binding"/>
    <property type="evidence" value="ECO:0007669"/>
    <property type="project" value="UniProtKB-KW"/>
</dbReference>
<dbReference type="InterPro" id="IPR027467">
    <property type="entry name" value="MopterinOxRdtase_cofactor_BS"/>
</dbReference>
<dbReference type="PANTHER" id="PTHR43105:SF9">
    <property type="entry name" value="NADPH-FE(3+) OXIDOREDUCTASE SUBUNIT ALPHA"/>
    <property type="match status" value="1"/>
</dbReference>
<keyword evidence="10" id="KW-0534">Nitrate assimilation</keyword>
<evidence type="ECO:0000259" key="11">
    <source>
        <dbReference type="PROSITE" id="PS51669"/>
    </source>
</evidence>
<dbReference type="InterPro" id="IPR009010">
    <property type="entry name" value="Asp_de-COase-like_dom_sf"/>
</dbReference>
<dbReference type="Pfam" id="PF00384">
    <property type="entry name" value="Molybdopterin"/>
    <property type="match status" value="1"/>
</dbReference>
<dbReference type="CDD" id="cd02791">
    <property type="entry name" value="MopB_CT_Nitrate-R-NapA-like"/>
    <property type="match status" value="1"/>
</dbReference>
<dbReference type="Pfam" id="PF01568">
    <property type="entry name" value="Molydop_binding"/>
    <property type="match status" value="1"/>
</dbReference>
<dbReference type="PROSITE" id="PS51669">
    <property type="entry name" value="4FE4S_MOW_BIS_MGD"/>
    <property type="match status" value="1"/>
</dbReference>
<keyword evidence="9" id="KW-0411">Iron-sulfur</keyword>
<dbReference type="CDD" id="cd02754">
    <property type="entry name" value="MopB_Nitrate-R-NapA-like"/>
    <property type="match status" value="1"/>
</dbReference>
<evidence type="ECO:0000256" key="7">
    <source>
        <dbReference type="ARBA" id="ARBA00023002"/>
    </source>
</evidence>
<dbReference type="EMBL" id="POQS01000004">
    <property type="protein sequence ID" value="PND33042.1"/>
    <property type="molecule type" value="Genomic_DNA"/>
</dbReference>
<dbReference type="GO" id="GO:0016491">
    <property type="term" value="F:oxidoreductase activity"/>
    <property type="evidence" value="ECO:0007669"/>
    <property type="project" value="UniProtKB-KW"/>
</dbReference>
<comment type="cofactor">
    <cofactor evidence="2">
        <name>[4Fe-4S] cluster</name>
        <dbReference type="ChEBI" id="CHEBI:49883"/>
    </cofactor>
</comment>
<dbReference type="PROSITE" id="PS00551">
    <property type="entry name" value="MOLYBDOPTERIN_PROK_1"/>
    <property type="match status" value="1"/>
</dbReference>
<dbReference type="Gene3D" id="3.40.228.10">
    <property type="entry name" value="Dimethylsulfoxide Reductase, domain 2"/>
    <property type="match status" value="1"/>
</dbReference>
<dbReference type="InterPro" id="IPR041957">
    <property type="entry name" value="CT_Nitrate-R-NapA-like"/>
</dbReference>
<dbReference type="Pfam" id="PF04324">
    <property type="entry name" value="Fer2_BFD"/>
    <property type="match status" value="1"/>
</dbReference>
<dbReference type="GO" id="GO:0016020">
    <property type="term" value="C:membrane"/>
    <property type="evidence" value="ECO:0007669"/>
    <property type="project" value="TreeGrafter"/>
</dbReference>
<evidence type="ECO:0000256" key="3">
    <source>
        <dbReference type="ARBA" id="ARBA00008747"/>
    </source>
</evidence>
<dbReference type="GO" id="GO:0042128">
    <property type="term" value="P:nitrate assimilation"/>
    <property type="evidence" value="ECO:0007669"/>
    <property type="project" value="UniProtKB-KW"/>
</dbReference>
<dbReference type="GO" id="GO:0043546">
    <property type="term" value="F:molybdopterin cofactor binding"/>
    <property type="evidence" value="ECO:0007669"/>
    <property type="project" value="InterPro"/>
</dbReference>
<keyword evidence="13" id="KW-1185">Reference proteome</keyword>
<comment type="similarity">
    <text evidence="3">Belongs to the prokaryotic molybdopterin-containing oxidoreductase family. NasA/NapA/NarB subfamily.</text>
</comment>
<gene>
    <name evidence="12" type="ORF">C1I89_16040</name>
</gene>
<dbReference type="Gene3D" id="1.10.10.1100">
    <property type="entry name" value="BFD-like [2Fe-2S]-binding domain"/>
    <property type="match status" value="1"/>
</dbReference>
<keyword evidence="7" id="KW-0560">Oxidoreductase</keyword>
<dbReference type="GO" id="GO:0046872">
    <property type="term" value="F:metal ion binding"/>
    <property type="evidence" value="ECO:0007669"/>
    <property type="project" value="UniProtKB-KW"/>
</dbReference>
<evidence type="ECO:0000256" key="2">
    <source>
        <dbReference type="ARBA" id="ARBA00001966"/>
    </source>
</evidence>
<dbReference type="InterPro" id="IPR007419">
    <property type="entry name" value="BFD-like_2Fe2S-bd_dom"/>
</dbReference>
<dbReference type="InterPro" id="IPR006657">
    <property type="entry name" value="MoPterin_dinucl-bd_dom"/>
</dbReference>
<dbReference type="AlphaFoldDB" id="A0A2N8KHV5"/>
<sequence>MIRPAAADGVAEVPSVCCYCGTGCGVRVQVRDGAVVGVRGDDAHPANRGRLCSKGLALADTVRRDGARVLSAQWRAARGQPLADIALDQALDIAAGRLADCVARHGPDSVGFYLSGQLLTEDYAVFNKLARALVGTNNIDTNSRLCMSSAVSGYKRTLGADAPPACYEDLELADTVLIAGSNMAYAHPVLFRRLEAARARRPGMKLIVADPRRTDTAACADLHLQLAPGTDVALFHAMLHVMVNEDLIDRGYIRRHTEGFEALRERVRSCTPAAAQEICGVPAADIAQAARWFGQAGAALSLYTMGLNQSTSGTDKNAALIHLHLATGQIGRPGAGPFSLTGQPNAMGGREAGGMATLLPGHRDPASAGDRRETAALWGVDALPQAPGATALEMFDAALDGRIKLLWIAATNPAQSLPDQARVRAALERAEFVIVQEAYAGTETLAYADLVLPAATWPEKSGTVTNSERRISRVRAAVPPPGDARPDWRLAQAVAQRLAARLAPGKAALFGYRDEAEVFAEHARMTAGRDLDYSALDYAALEAGGPQQWPYRQGRGAARLYGDGVYATPGGRARFIDLAYRPAAEAASPAFPLQLTTGRLRDHWHTMARTSLARALTRHVEEPWVSLHPEDMRRLGLEPGALARLTSRRGSVVAPAQPDEGLRPGCAFLPMHWGSAFMAGLGVNALTNPAADPLSRQPELKHCAVSAEPAGLPWQAAAWLQGDAAALRLRLAPWLRRFDYAVALPAGAGGVRLRLAAPAAPPSAMLDALADALDLRRPDVAFDDPARGLMRRVRVEQGALRGFLLTGDLRAQEALLSWAAGGEAPRGVAALLTGRIAGAARSRTVCVCNGVSVAAIQAGIGQGCDLAALKSGLGCGTGCGSCVPEILAMLARAAPPPTRSDIRPGTNPV</sequence>
<evidence type="ECO:0000256" key="4">
    <source>
        <dbReference type="ARBA" id="ARBA00022485"/>
    </source>
</evidence>
<evidence type="ECO:0000256" key="8">
    <source>
        <dbReference type="ARBA" id="ARBA00023004"/>
    </source>
</evidence>
<evidence type="ECO:0000256" key="5">
    <source>
        <dbReference type="ARBA" id="ARBA00022505"/>
    </source>
</evidence>
<keyword evidence="5" id="KW-0500">Molybdenum</keyword>
<dbReference type="SUPFAM" id="SSF53706">
    <property type="entry name" value="Formate dehydrogenase/DMSO reductase, domains 1-3"/>
    <property type="match status" value="1"/>
</dbReference>
<evidence type="ECO:0000256" key="6">
    <source>
        <dbReference type="ARBA" id="ARBA00022723"/>
    </source>
</evidence>
<evidence type="ECO:0000313" key="12">
    <source>
        <dbReference type="EMBL" id="PND33042.1"/>
    </source>
</evidence>
<keyword evidence="8" id="KW-0408">Iron</keyword>
<dbReference type="Gene3D" id="2.20.25.90">
    <property type="entry name" value="ADC-like domains"/>
    <property type="match status" value="1"/>
</dbReference>
<keyword evidence="6" id="KW-0479">Metal-binding</keyword>
<protein>
    <submittedName>
        <fullName evidence="12">Nitrate reductase</fullName>
    </submittedName>
</protein>
<evidence type="ECO:0000313" key="13">
    <source>
        <dbReference type="Proteomes" id="UP000235994"/>
    </source>
</evidence>
<dbReference type="Pfam" id="PF04879">
    <property type="entry name" value="Molybdop_Fe4S4"/>
    <property type="match status" value="1"/>
</dbReference>
<dbReference type="InterPro" id="IPR050123">
    <property type="entry name" value="Prok_molybdopt-oxidoreductase"/>
</dbReference>
<dbReference type="FunFam" id="3.40.228.10:FF:000002">
    <property type="entry name" value="Formate dehydrogenase subunit alpha"/>
    <property type="match status" value="1"/>
</dbReference>
<dbReference type="InterPro" id="IPR006963">
    <property type="entry name" value="Mopterin_OxRdtase_4Fe-4S_dom"/>
</dbReference>
<accession>A0A2N8KHV5</accession>
<organism evidence="12 13">
    <name type="scientific">Achromobacter pulmonis</name>
    <dbReference type="NCBI Taxonomy" id="1389932"/>
    <lineage>
        <taxon>Bacteria</taxon>
        <taxon>Pseudomonadati</taxon>
        <taxon>Pseudomonadota</taxon>
        <taxon>Betaproteobacteria</taxon>
        <taxon>Burkholderiales</taxon>
        <taxon>Alcaligenaceae</taxon>
        <taxon>Achromobacter</taxon>
    </lineage>
</organism>
<dbReference type="Gene3D" id="2.40.40.20">
    <property type="match status" value="1"/>
</dbReference>
<evidence type="ECO:0000256" key="1">
    <source>
        <dbReference type="ARBA" id="ARBA00001942"/>
    </source>
</evidence>
<dbReference type="PANTHER" id="PTHR43105">
    <property type="entry name" value="RESPIRATORY NITRATE REDUCTASE"/>
    <property type="match status" value="1"/>
</dbReference>
<dbReference type="GO" id="GO:1990204">
    <property type="term" value="C:oxidoreductase complex"/>
    <property type="evidence" value="ECO:0007669"/>
    <property type="project" value="UniProtKB-ARBA"/>
</dbReference>
<comment type="cofactor">
    <cofactor evidence="1">
        <name>Mo-bis(molybdopterin guanine dinucleotide)</name>
        <dbReference type="ChEBI" id="CHEBI:60539"/>
    </cofactor>
</comment>